<protein>
    <submittedName>
        <fullName evidence="3">Uncharacterized protein</fullName>
    </submittedName>
</protein>
<feature type="region of interest" description="Disordered" evidence="1">
    <location>
        <begin position="244"/>
        <end position="296"/>
    </location>
</feature>
<proteinExistence type="predicted"/>
<sequence length="355" mass="37476">MLNQALFVTLLGVAVQAAQHDGISMDPPILPQVNNLVFSGAGCSQGTANATWSPASWSDWTVSLHDLNLEATAKPGPGGLPSESDCTLHATFSNTSPGWQLALETVSIRGYAALSSGSSISAAASVSWAPTAGASGTGHRTAAPAPAERNVSLTNSRTMDEASAMGALLDFSSVPVWSGCSDGAELGNLALRFRFGVHVQTNSTNGYAAFGGLVDDGHVGVAFVPCHHGLDDILSKAQDDNTGDYRSDKLNGMDNHGICQHDSRNNNSNDSWKGPPIWQLDNGDEEPSDSDGHNQEQEHFLGHLDADCQQLAQHHHDTALDERHKHWQHISGSIVADTEVVSGVRAMGNRGSKRS</sequence>
<accession>A0A0F2LWS5</accession>
<dbReference type="GeneID" id="27665575"/>
<feature type="signal peptide" evidence="2">
    <location>
        <begin position="1"/>
        <end position="17"/>
    </location>
</feature>
<evidence type="ECO:0000256" key="2">
    <source>
        <dbReference type="SAM" id="SignalP"/>
    </source>
</evidence>
<comment type="caution">
    <text evidence="3">The sequence shown here is derived from an EMBL/GenBank/DDBJ whole genome shotgun (WGS) entry which is preliminary data.</text>
</comment>
<dbReference type="VEuPathDB" id="FungiDB:SPSK_03460"/>
<name>A0A0F2LWS5_SPOSC</name>
<dbReference type="InterPro" id="IPR025649">
    <property type="entry name" value="DUF4360"/>
</dbReference>
<evidence type="ECO:0000313" key="4">
    <source>
        <dbReference type="Proteomes" id="UP000033710"/>
    </source>
</evidence>
<dbReference type="Pfam" id="PF14273">
    <property type="entry name" value="DUF4360"/>
    <property type="match status" value="1"/>
</dbReference>
<dbReference type="RefSeq" id="XP_016584584.1">
    <property type="nucleotide sequence ID" value="XM_016730298.1"/>
</dbReference>
<keyword evidence="2" id="KW-0732">Signal</keyword>
<gene>
    <name evidence="3" type="ORF">SPSK_03460</name>
</gene>
<evidence type="ECO:0000313" key="3">
    <source>
        <dbReference type="EMBL" id="KJR81908.1"/>
    </source>
</evidence>
<dbReference type="AlphaFoldDB" id="A0A0F2LWS5"/>
<reference evidence="3 4" key="1">
    <citation type="journal article" date="2014" name="BMC Genomics">
        <title>Comparative genomics of the major fungal agents of human and animal Sporotrichosis: Sporothrix schenckii and Sporothrix brasiliensis.</title>
        <authorList>
            <person name="Teixeira M.M."/>
            <person name="de Almeida L.G."/>
            <person name="Kubitschek-Barreira P."/>
            <person name="Alves F.L."/>
            <person name="Kioshima E.S."/>
            <person name="Abadio A.K."/>
            <person name="Fernandes L."/>
            <person name="Derengowski L.S."/>
            <person name="Ferreira K.S."/>
            <person name="Souza R.C."/>
            <person name="Ruiz J.C."/>
            <person name="de Andrade N.C."/>
            <person name="Paes H.C."/>
            <person name="Nicola A.M."/>
            <person name="Albuquerque P."/>
            <person name="Gerber A.L."/>
            <person name="Martins V.P."/>
            <person name="Peconick L.D."/>
            <person name="Neto A.V."/>
            <person name="Chaucanez C.B."/>
            <person name="Silva P.A."/>
            <person name="Cunha O.L."/>
            <person name="de Oliveira F.F."/>
            <person name="dos Santos T.C."/>
            <person name="Barros A.L."/>
            <person name="Soares M.A."/>
            <person name="de Oliveira L.M."/>
            <person name="Marini M.M."/>
            <person name="Villalobos-Duno H."/>
            <person name="Cunha M.M."/>
            <person name="de Hoog S."/>
            <person name="da Silveira J.F."/>
            <person name="Henrissat B."/>
            <person name="Nino-Vega G.A."/>
            <person name="Cisalpino P.S."/>
            <person name="Mora-Montes H.M."/>
            <person name="Almeida S.R."/>
            <person name="Stajich J.E."/>
            <person name="Lopes-Bezerra L.M."/>
            <person name="Vasconcelos A.T."/>
            <person name="Felipe M.S."/>
        </authorList>
    </citation>
    <scope>NUCLEOTIDE SEQUENCE [LARGE SCALE GENOMIC DNA]</scope>
    <source>
        <strain evidence="3 4">1099-18</strain>
    </source>
</reference>
<evidence type="ECO:0000256" key="1">
    <source>
        <dbReference type="SAM" id="MobiDB-lite"/>
    </source>
</evidence>
<reference evidence="3 4" key="2">
    <citation type="journal article" date="2015" name="Eukaryot. Cell">
        <title>Asexual propagation of a virulent clone complex in a human and feline outbreak of sporotrichosis.</title>
        <authorList>
            <person name="Teixeira Mde M."/>
            <person name="Rodrigues A.M."/>
            <person name="Tsui C.K."/>
            <person name="de Almeida L.G."/>
            <person name="Van Diepeningen A.D."/>
            <person name="van den Ende B.G."/>
            <person name="Fernandes G.F."/>
            <person name="Kano R."/>
            <person name="Hamelin R.C."/>
            <person name="Lopes-Bezerra L.M."/>
            <person name="Vasconcelos A.T."/>
            <person name="de Hoog S."/>
            <person name="de Camargo Z.P."/>
            <person name="Felipe M.S."/>
        </authorList>
    </citation>
    <scope>NUCLEOTIDE SEQUENCE [LARGE SCALE GENOMIC DNA]</scope>
    <source>
        <strain evidence="3 4">1099-18</strain>
    </source>
</reference>
<dbReference type="OrthoDB" id="3786236at2759"/>
<dbReference type="Proteomes" id="UP000033710">
    <property type="component" value="Unassembled WGS sequence"/>
</dbReference>
<dbReference type="EMBL" id="AXCR01000010">
    <property type="protein sequence ID" value="KJR81908.1"/>
    <property type="molecule type" value="Genomic_DNA"/>
</dbReference>
<organism evidence="3 4">
    <name type="scientific">Sporothrix schenckii 1099-18</name>
    <dbReference type="NCBI Taxonomy" id="1397361"/>
    <lineage>
        <taxon>Eukaryota</taxon>
        <taxon>Fungi</taxon>
        <taxon>Dikarya</taxon>
        <taxon>Ascomycota</taxon>
        <taxon>Pezizomycotina</taxon>
        <taxon>Sordariomycetes</taxon>
        <taxon>Sordariomycetidae</taxon>
        <taxon>Ophiostomatales</taxon>
        <taxon>Ophiostomataceae</taxon>
        <taxon>Sporothrix</taxon>
    </lineage>
</organism>
<feature type="chain" id="PRO_5002454827" evidence="2">
    <location>
        <begin position="18"/>
        <end position="355"/>
    </location>
</feature>
<dbReference type="KEGG" id="ssck:SPSK_03460"/>